<feature type="compositionally biased region" description="Low complexity" evidence="10">
    <location>
        <begin position="361"/>
        <end position="375"/>
    </location>
</feature>
<dbReference type="STRING" id="1684307.A0A316TXL0"/>
<feature type="repeat" description="Solcar" evidence="8">
    <location>
        <begin position="210"/>
        <end position="301"/>
    </location>
</feature>
<dbReference type="GeneID" id="37015118"/>
<evidence type="ECO:0000256" key="4">
    <source>
        <dbReference type="ARBA" id="ARBA00022737"/>
    </source>
</evidence>
<dbReference type="SUPFAM" id="SSF103506">
    <property type="entry name" value="Mitochondrial carrier"/>
    <property type="match status" value="1"/>
</dbReference>
<comment type="similarity">
    <text evidence="9">Belongs to the mitochondrial carrier (TC 2.A.29) family.</text>
</comment>
<keyword evidence="3 8" id="KW-0812">Transmembrane</keyword>
<gene>
    <name evidence="11" type="ORF">BCV69DRAFT_285412</name>
</gene>
<feature type="compositionally biased region" description="Polar residues" evidence="10">
    <location>
        <begin position="14"/>
        <end position="25"/>
    </location>
</feature>
<keyword evidence="2 9" id="KW-0813">Transport</keyword>
<evidence type="ECO:0000256" key="1">
    <source>
        <dbReference type="ARBA" id="ARBA00004225"/>
    </source>
</evidence>
<proteinExistence type="inferred from homology"/>
<feature type="compositionally biased region" description="Low complexity" evidence="10">
    <location>
        <begin position="82"/>
        <end position="96"/>
    </location>
</feature>
<evidence type="ECO:0000256" key="6">
    <source>
        <dbReference type="ARBA" id="ARBA00023128"/>
    </source>
</evidence>
<dbReference type="OrthoDB" id="270584at2759"/>
<dbReference type="PRINTS" id="PR00926">
    <property type="entry name" value="MITOCARRIER"/>
</dbReference>
<evidence type="ECO:0000256" key="5">
    <source>
        <dbReference type="ARBA" id="ARBA00022989"/>
    </source>
</evidence>
<evidence type="ECO:0000313" key="11">
    <source>
        <dbReference type="EMBL" id="PWN18116.1"/>
    </source>
</evidence>
<dbReference type="PANTHER" id="PTHR24089">
    <property type="entry name" value="SOLUTE CARRIER FAMILY 25"/>
    <property type="match status" value="1"/>
</dbReference>
<keyword evidence="6" id="KW-0496">Mitochondrion</keyword>
<name>A0A316TXL0_9BASI</name>
<dbReference type="RefSeq" id="XP_025345276.1">
    <property type="nucleotide sequence ID" value="XM_025493384.1"/>
</dbReference>
<keyword evidence="12" id="KW-1185">Reference proteome</keyword>
<feature type="repeat" description="Solcar" evidence="8">
    <location>
        <begin position="310"/>
        <end position="450"/>
    </location>
</feature>
<dbReference type="GO" id="GO:0055085">
    <property type="term" value="P:transmembrane transport"/>
    <property type="evidence" value="ECO:0007669"/>
    <property type="project" value="InterPro"/>
</dbReference>
<reference evidence="11 12" key="1">
    <citation type="journal article" date="2018" name="Mol. Biol. Evol.">
        <title>Broad Genomic Sampling Reveals a Smut Pathogenic Ancestry of the Fungal Clade Ustilaginomycotina.</title>
        <authorList>
            <person name="Kijpornyongpan T."/>
            <person name="Mondo S.J."/>
            <person name="Barry K."/>
            <person name="Sandor L."/>
            <person name="Lee J."/>
            <person name="Lipzen A."/>
            <person name="Pangilinan J."/>
            <person name="LaButti K."/>
            <person name="Hainaut M."/>
            <person name="Henrissat B."/>
            <person name="Grigoriev I.V."/>
            <person name="Spatafora J.W."/>
            <person name="Aime M.C."/>
        </authorList>
    </citation>
    <scope>NUCLEOTIDE SEQUENCE [LARGE SCALE GENOMIC DNA]</scope>
    <source>
        <strain evidence="11 12">MCA 4718</strain>
    </source>
</reference>
<dbReference type="PROSITE" id="PS50920">
    <property type="entry name" value="SOLCAR"/>
    <property type="match status" value="3"/>
</dbReference>
<accession>A0A316TXL0</accession>
<evidence type="ECO:0000256" key="7">
    <source>
        <dbReference type="ARBA" id="ARBA00023136"/>
    </source>
</evidence>
<dbReference type="EMBL" id="KZ819338">
    <property type="protein sequence ID" value="PWN18116.1"/>
    <property type="molecule type" value="Genomic_DNA"/>
</dbReference>
<feature type="region of interest" description="Disordered" evidence="10">
    <location>
        <begin position="1"/>
        <end position="96"/>
    </location>
</feature>
<evidence type="ECO:0000256" key="9">
    <source>
        <dbReference type="RuleBase" id="RU000488"/>
    </source>
</evidence>
<dbReference type="InterPro" id="IPR018108">
    <property type="entry name" value="MCP_transmembrane"/>
</dbReference>
<evidence type="ECO:0000256" key="8">
    <source>
        <dbReference type="PROSITE-ProRule" id="PRU00282"/>
    </source>
</evidence>
<feature type="compositionally biased region" description="Low complexity" evidence="10">
    <location>
        <begin position="65"/>
        <end position="74"/>
    </location>
</feature>
<sequence>MSLFHSQRRAEVQEQVSQPHPSSSEVPILPPQRRPLARSHRHGLIWSQQSRLSNHAGEVREDDGSTASTSAASTHPLARAITTLTPPASSSSLSPLRRTRFYHRGRSISIHSPNEEDDDHAGTSSPHFPSFAAHTSLPSSATDKNSALARALDIQRGTTDFDGKEAIDSSLRERSDIEQRVKQARVEESGGDGHEDGEDDEPEESAVSGAYLISYFVAGGAAGAASRTVVSPLERLKIIMQVQPSSAGKGKAAYNGVISGLVKMWQEEGFAGYMRGNGINCLRIVPYSAVQFCTYEIAKDKLSHGGEGEMTTAKRLLAGAMAGTASCVATFPLDLVRARISIASASLYADAKAEVLNNNNASGPDAGGKSSAAAAAPPPPAAPPKLSRSEMRAVIAERQKRVPGIWAMTAKVYREEGGIRGLYRGCIPTAAGVAPYVAINFAAYEAMRKYVVESSLSEGRDGEIGTGGKLLCGALAGSISQSVTFPLDVLRRRMQVAGMKDSKLGYSDKSAIDAIRNILRADGFLGLYRGLWPNLLKVAPSIGTSFLVYETVQTWVHPHKHHPHGHGNGNGHNGHGHDSGDGEAEGEGDAKVEK</sequence>
<protein>
    <submittedName>
        <fullName evidence="11">Mitochondrial carrier</fullName>
    </submittedName>
</protein>
<feature type="compositionally biased region" description="Basic and acidic residues" evidence="10">
    <location>
        <begin position="164"/>
        <end position="194"/>
    </location>
</feature>
<feature type="region of interest" description="Disordered" evidence="10">
    <location>
        <begin position="360"/>
        <end position="388"/>
    </location>
</feature>
<keyword evidence="5" id="KW-1133">Transmembrane helix</keyword>
<organism evidence="11 12">
    <name type="scientific">Pseudomicrostroma glucosiphilum</name>
    <dbReference type="NCBI Taxonomy" id="1684307"/>
    <lineage>
        <taxon>Eukaryota</taxon>
        <taxon>Fungi</taxon>
        <taxon>Dikarya</taxon>
        <taxon>Basidiomycota</taxon>
        <taxon>Ustilaginomycotina</taxon>
        <taxon>Exobasidiomycetes</taxon>
        <taxon>Microstromatales</taxon>
        <taxon>Microstromatales incertae sedis</taxon>
        <taxon>Pseudomicrostroma</taxon>
    </lineage>
</organism>
<comment type="subcellular location">
    <subcellularLocation>
        <location evidence="1">Mitochondrion membrane</location>
        <topology evidence="1">Multi-pass membrane protein</topology>
    </subcellularLocation>
</comment>
<dbReference type="Pfam" id="PF00153">
    <property type="entry name" value="Mito_carr"/>
    <property type="match status" value="4"/>
</dbReference>
<keyword evidence="7 8" id="KW-0472">Membrane</keyword>
<evidence type="ECO:0000313" key="12">
    <source>
        <dbReference type="Proteomes" id="UP000245942"/>
    </source>
</evidence>
<dbReference type="Gene3D" id="1.50.40.10">
    <property type="entry name" value="Mitochondrial carrier domain"/>
    <property type="match status" value="1"/>
</dbReference>
<feature type="repeat" description="Solcar" evidence="8">
    <location>
        <begin position="464"/>
        <end position="555"/>
    </location>
</feature>
<evidence type="ECO:0000256" key="3">
    <source>
        <dbReference type="ARBA" id="ARBA00022692"/>
    </source>
</evidence>
<dbReference type="AlphaFoldDB" id="A0A316TXL0"/>
<keyword evidence="4" id="KW-0677">Repeat</keyword>
<evidence type="ECO:0000256" key="10">
    <source>
        <dbReference type="SAM" id="MobiDB-lite"/>
    </source>
</evidence>
<feature type="region of interest" description="Disordered" evidence="10">
    <location>
        <begin position="109"/>
        <end position="144"/>
    </location>
</feature>
<dbReference type="Proteomes" id="UP000245942">
    <property type="component" value="Unassembled WGS sequence"/>
</dbReference>
<feature type="compositionally biased region" description="Acidic residues" evidence="10">
    <location>
        <begin position="195"/>
        <end position="204"/>
    </location>
</feature>
<feature type="region of interest" description="Disordered" evidence="10">
    <location>
        <begin position="558"/>
        <end position="594"/>
    </location>
</feature>
<dbReference type="GO" id="GO:0031966">
    <property type="term" value="C:mitochondrial membrane"/>
    <property type="evidence" value="ECO:0007669"/>
    <property type="project" value="UniProtKB-SubCell"/>
</dbReference>
<dbReference type="InterPro" id="IPR023395">
    <property type="entry name" value="MCP_dom_sf"/>
</dbReference>
<feature type="region of interest" description="Disordered" evidence="10">
    <location>
        <begin position="164"/>
        <end position="204"/>
    </location>
</feature>
<dbReference type="InterPro" id="IPR002067">
    <property type="entry name" value="MCP"/>
</dbReference>
<evidence type="ECO:0000256" key="2">
    <source>
        <dbReference type="ARBA" id="ARBA00022448"/>
    </source>
</evidence>